<dbReference type="GO" id="GO:0005886">
    <property type="term" value="C:plasma membrane"/>
    <property type="evidence" value="ECO:0007669"/>
    <property type="project" value="UniProtKB-SubCell"/>
</dbReference>
<dbReference type="GO" id="GO:0045259">
    <property type="term" value="C:proton-transporting ATP synthase complex"/>
    <property type="evidence" value="ECO:0007669"/>
    <property type="project" value="UniProtKB-KW"/>
</dbReference>
<evidence type="ECO:0000256" key="4">
    <source>
        <dbReference type="ARBA" id="ARBA00022692"/>
    </source>
</evidence>
<comment type="function">
    <text evidence="11">Component of the F(0) channel, it forms part of the peripheral stalk, linking F(1) to F(0). The b'-subunit is a diverged and duplicated form of b found in plants and photosynthetic bacteria.</text>
</comment>
<evidence type="ECO:0000256" key="3">
    <source>
        <dbReference type="ARBA" id="ARBA00022547"/>
    </source>
</evidence>
<feature type="transmembrane region" description="Helical" evidence="13">
    <location>
        <begin position="6"/>
        <end position="27"/>
    </location>
</feature>
<accession>A0A8J7M7A9</accession>
<keyword evidence="5 13" id="KW-0375">Hydrogen ion transport</keyword>
<dbReference type="Pfam" id="PF00430">
    <property type="entry name" value="ATP-synt_B"/>
    <property type="match status" value="1"/>
</dbReference>
<dbReference type="AlphaFoldDB" id="A0A8J7M7A9"/>
<feature type="compositionally biased region" description="Basic and acidic residues" evidence="15">
    <location>
        <begin position="289"/>
        <end position="298"/>
    </location>
</feature>
<dbReference type="HAMAP" id="MF_01398">
    <property type="entry name" value="ATP_synth_b_bprime"/>
    <property type="match status" value="1"/>
</dbReference>
<dbReference type="GO" id="GO:0012505">
    <property type="term" value="C:endomembrane system"/>
    <property type="evidence" value="ECO:0007669"/>
    <property type="project" value="UniProtKB-SubCell"/>
</dbReference>
<keyword evidence="7 13" id="KW-0406">Ion transport</keyword>
<keyword evidence="6 13" id="KW-1133">Transmembrane helix</keyword>
<dbReference type="PANTHER" id="PTHR33445:SF2">
    <property type="entry name" value="ATP SYNTHASE SUBUNIT B', CHLOROPLASTIC"/>
    <property type="match status" value="1"/>
</dbReference>
<dbReference type="GO" id="GO:0046961">
    <property type="term" value="F:proton-transporting ATPase activity, rotational mechanism"/>
    <property type="evidence" value="ECO:0007669"/>
    <property type="project" value="TreeGrafter"/>
</dbReference>
<comment type="function">
    <text evidence="10 13">F(1)F(0) ATP synthase produces ATP from ADP in the presence of a proton or sodium gradient. F-type ATPases consist of two structural domains, F(1) containing the extramembraneous catalytic core and F(0) containing the membrane proton channel, linked together by a central stalk and a peripheral stalk. During catalysis, ATP synthesis in the catalytic domain of F(1) is coupled via a rotary mechanism of the central stalk subunits to proton translocation.</text>
</comment>
<reference evidence="16" key="1">
    <citation type="submission" date="2020-12" db="EMBL/GenBank/DDBJ databases">
        <title>Bacterial taxonomy.</title>
        <authorList>
            <person name="Pan X."/>
        </authorList>
    </citation>
    <scope>NUCLEOTIDE SEQUENCE</scope>
    <source>
        <strain evidence="16">M0105</strain>
    </source>
</reference>
<feature type="region of interest" description="Disordered" evidence="15">
    <location>
        <begin position="248"/>
        <end position="298"/>
    </location>
</feature>
<evidence type="ECO:0000256" key="7">
    <source>
        <dbReference type="ARBA" id="ARBA00023065"/>
    </source>
</evidence>
<protein>
    <recommendedName>
        <fullName evidence="13">ATP synthase subunit b</fullName>
    </recommendedName>
    <alternativeName>
        <fullName evidence="13">ATP synthase F(0) sector subunit b</fullName>
    </alternativeName>
    <alternativeName>
        <fullName evidence="13">ATPase subunit I</fullName>
    </alternativeName>
    <alternativeName>
        <fullName evidence="13">F-type ATPase subunit b</fullName>
        <shortName evidence="13">F-ATPase subunit b</shortName>
    </alternativeName>
</protein>
<dbReference type="Proteomes" id="UP000655420">
    <property type="component" value="Unassembled WGS sequence"/>
</dbReference>
<comment type="subunit">
    <text evidence="13">F-type ATPases have 2 components, F(1) - the catalytic core - and F(0) - the membrane proton channel. F(1) has five subunits: alpha(3), beta(3), gamma(1), delta(1), epsilon(1). F(0) has three main subunits: a(1), b(2) and c(10-14). The alpha and beta chains form an alternating ring which encloses part of the gamma chain. F(1) is attached to F(0) by a central stalk formed by the gamma and epsilon chains, while a peripheral stalk is formed by the delta and b chains.</text>
</comment>
<comment type="similarity">
    <text evidence="1 13">Belongs to the ATPase B chain family.</text>
</comment>
<dbReference type="RefSeq" id="WP_200609743.1">
    <property type="nucleotide sequence ID" value="NZ_JAEHHL010000006.1"/>
</dbReference>
<evidence type="ECO:0000256" key="14">
    <source>
        <dbReference type="SAM" id="Coils"/>
    </source>
</evidence>
<dbReference type="PANTHER" id="PTHR33445">
    <property type="entry name" value="ATP SYNTHASE SUBUNIT B', CHLOROPLASTIC"/>
    <property type="match status" value="1"/>
</dbReference>
<evidence type="ECO:0000256" key="5">
    <source>
        <dbReference type="ARBA" id="ARBA00022781"/>
    </source>
</evidence>
<keyword evidence="17" id="KW-1185">Reference proteome</keyword>
<keyword evidence="3 13" id="KW-0138">CF(0)</keyword>
<evidence type="ECO:0000256" key="8">
    <source>
        <dbReference type="ARBA" id="ARBA00023136"/>
    </source>
</evidence>
<evidence type="ECO:0000256" key="13">
    <source>
        <dbReference type="HAMAP-Rule" id="MF_01398"/>
    </source>
</evidence>
<gene>
    <name evidence="13" type="primary">atpF</name>
    <name evidence="16" type="ORF">H0I76_10055</name>
</gene>
<evidence type="ECO:0000256" key="9">
    <source>
        <dbReference type="ARBA" id="ARBA00023310"/>
    </source>
</evidence>
<evidence type="ECO:0000256" key="15">
    <source>
        <dbReference type="SAM" id="MobiDB-lite"/>
    </source>
</evidence>
<keyword evidence="13" id="KW-1003">Cell membrane</keyword>
<dbReference type="InterPro" id="IPR002146">
    <property type="entry name" value="ATP_synth_b/b'su_bac/chlpt"/>
</dbReference>
<feature type="coiled-coil region" evidence="14">
    <location>
        <begin position="31"/>
        <end position="116"/>
    </location>
</feature>
<name>A0A8J7M7A9_9RHOB</name>
<keyword evidence="2 13" id="KW-0813">Transport</keyword>
<evidence type="ECO:0000313" key="17">
    <source>
        <dbReference type="Proteomes" id="UP000655420"/>
    </source>
</evidence>
<evidence type="ECO:0000313" key="16">
    <source>
        <dbReference type="EMBL" id="MBK0399535.1"/>
    </source>
</evidence>
<feature type="compositionally biased region" description="Gly residues" evidence="15">
    <location>
        <begin position="275"/>
        <end position="285"/>
    </location>
</feature>
<evidence type="ECO:0000256" key="11">
    <source>
        <dbReference type="ARBA" id="ARBA00025614"/>
    </source>
</evidence>
<comment type="caution">
    <text evidence="16">The sequence shown here is derived from an EMBL/GenBank/DDBJ whole genome shotgun (WGS) entry which is preliminary data.</text>
</comment>
<keyword evidence="14" id="KW-0175">Coiled coil</keyword>
<keyword evidence="4 13" id="KW-0812">Transmembrane</keyword>
<dbReference type="CDD" id="cd06503">
    <property type="entry name" value="ATP-synt_Fo_b"/>
    <property type="match status" value="1"/>
</dbReference>
<evidence type="ECO:0000256" key="1">
    <source>
        <dbReference type="ARBA" id="ARBA00005513"/>
    </source>
</evidence>
<evidence type="ECO:0000256" key="10">
    <source>
        <dbReference type="ARBA" id="ARBA00025198"/>
    </source>
</evidence>
<dbReference type="InterPro" id="IPR050059">
    <property type="entry name" value="ATP_synthase_B_chain"/>
</dbReference>
<organism evidence="16 17">
    <name type="scientific">Thermohalobaculum xanthum</name>
    <dbReference type="NCBI Taxonomy" id="2753746"/>
    <lineage>
        <taxon>Bacteria</taxon>
        <taxon>Pseudomonadati</taxon>
        <taxon>Pseudomonadota</taxon>
        <taxon>Alphaproteobacteria</taxon>
        <taxon>Rhodobacterales</taxon>
        <taxon>Paracoccaceae</taxon>
        <taxon>Thermohalobaculum</taxon>
    </lineage>
</organism>
<dbReference type="EMBL" id="JAEHHL010000006">
    <property type="protein sequence ID" value="MBK0399535.1"/>
    <property type="molecule type" value="Genomic_DNA"/>
</dbReference>
<sequence length="298" mass="32847">MQIDWVTVAAQIVNFLVLAWLLHRFLYGPITRAMERRENAIRTRIEEAEETREQAEARARELEQERAELNARREEILEEAREEARRLKDRLQQEARAEVDELREAWRAELDEDRNEFLAAMRTEAREGFRTLADDALRALADTTLTERMAEAFAARVGDLDEVDAERLRGAVRRGEGLVITLGSDVSGALRGTLTAAVRKAVGDEVEIDIPESSDDFTGIRLKAGGETLDWTLDAHLDRFADRLASAFPTEDARETQDDDANGGRGAGDSTLGDSHGGTAAGGKGQASDAREGAAGDG</sequence>
<keyword evidence="9 13" id="KW-0066">ATP synthesis</keyword>
<dbReference type="GO" id="GO:0046933">
    <property type="term" value="F:proton-transporting ATP synthase activity, rotational mechanism"/>
    <property type="evidence" value="ECO:0007669"/>
    <property type="project" value="UniProtKB-UniRule"/>
</dbReference>
<evidence type="ECO:0000256" key="2">
    <source>
        <dbReference type="ARBA" id="ARBA00022448"/>
    </source>
</evidence>
<proteinExistence type="inferred from homology"/>
<keyword evidence="8 13" id="KW-0472">Membrane</keyword>
<evidence type="ECO:0000256" key="6">
    <source>
        <dbReference type="ARBA" id="ARBA00022989"/>
    </source>
</evidence>
<evidence type="ECO:0000256" key="12">
    <source>
        <dbReference type="ARBA" id="ARBA00037847"/>
    </source>
</evidence>
<comment type="subcellular location">
    <subcellularLocation>
        <location evidence="13">Cell membrane</location>
        <topology evidence="13">Single-pass membrane protein</topology>
    </subcellularLocation>
    <subcellularLocation>
        <location evidence="12">Endomembrane system</location>
        <topology evidence="12">Single-pass membrane protein</topology>
    </subcellularLocation>
</comment>